<dbReference type="InterPro" id="IPR052509">
    <property type="entry name" value="Metal_resp_DNA-bind_regulator"/>
</dbReference>
<dbReference type="InterPro" id="IPR005149">
    <property type="entry name" value="Tscrpt_reg_PadR_N"/>
</dbReference>
<comment type="caution">
    <text evidence="2">The sequence shown here is derived from an EMBL/GenBank/DDBJ whole genome shotgun (WGS) entry which is preliminary data.</text>
</comment>
<evidence type="ECO:0000313" key="2">
    <source>
        <dbReference type="EMBL" id="MBC5581297.1"/>
    </source>
</evidence>
<dbReference type="AlphaFoldDB" id="A0A923IER8"/>
<dbReference type="Pfam" id="PF03551">
    <property type="entry name" value="PadR"/>
    <property type="match status" value="1"/>
</dbReference>
<keyword evidence="3" id="KW-1185">Reference proteome</keyword>
<name>A0A923IER8_9FIRM</name>
<dbReference type="Gene3D" id="1.10.10.10">
    <property type="entry name" value="Winged helix-like DNA-binding domain superfamily/Winged helix DNA-binding domain"/>
    <property type="match status" value="1"/>
</dbReference>
<dbReference type="RefSeq" id="WP_186887657.1">
    <property type="nucleotide sequence ID" value="NZ_JACONZ010000002.1"/>
</dbReference>
<feature type="domain" description="Transcription regulator PadR N-terminal" evidence="1">
    <location>
        <begin position="16"/>
        <end position="92"/>
    </location>
</feature>
<evidence type="ECO:0000259" key="1">
    <source>
        <dbReference type="Pfam" id="PF03551"/>
    </source>
</evidence>
<dbReference type="PANTHER" id="PTHR33169">
    <property type="entry name" value="PADR-FAMILY TRANSCRIPTIONAL REGULATOR"/>
    <property type="match status" value="1"/>
</dbReference>
<dbReference type="Proteomes" id="UP000659630">
    <property type="component" value="Unassembled WGS sequence"/>
</dbReference>
<reference evidence="2" key="1">
    <citation type="submission" date="2020-08" db="EMBL/GenBank/DDBJ databases">
        <title>Genome public.</title>
        <authorList>
            <person name="Liu C."/>
            <person name="Sun Q."/>
        </authorList>
    </citation>
    <scope>NUCLEOTIDE SEQUENCE</scope>
    <source>
        <strain evidence="2">BX8</strain>
    </source>
</reference>
<dbReference type="InterPro" id="IPR036390">
    <property type="entry name" value="WH_DNA-bd_sf"/>
</dbReference>
<protein>
    <submittedName>
        <fullName evidence="2">Helix-turn-helix transcriptional regulator</fullName>
    </submittedName>
</protein>
<dbReference type="EMBL" id="JACONZ010000002">
    <property type="protein sequence ID" value="MBC5581297.1"/>
    <property type="molecule type" value="Genomic_DNA"/>
</dbReference>
<dbReference type="PANTHER" id="PTHR33169:SF14">
    <property type="entry name" value="TRANSCRIPTIONAL REGULATOR RV3488"/>
    <property type="match status" value="1"/>
</dbReference>
<evidence type="ECO:0000313" key="3">
    <source>
        <dbReference type="Proteomes" id="UP000659630"/>
    </source>
</evidence>
<dbReference type="InterPro" id="IPR036388">
    <property type="entry name" value="WH-like_DNA-bd_sf"/>
</dbReference>
<proteinExistence type="predicted"/>
<sequence length="124" mass="13815">MANSRGLLPGSAGMLLLQLLSEGDLYGYQMTEELRRRSDDTFVMKAGTLYPILHGLEQEGKVESYERQSEGGAPGKPRRYYHITRTGRAALRQQRSEWERLSGAVNAVLGKAFLTCPALERGRA</sequence>
<accession>A0A923IER8</accession>
<organism evidence="2 3">
    <name type="scientific">Anaerofilum hominis</name>
    <dbReference type="NCBI Taxonomy" id="2763016"/>
    <lineage>
        <taxon>Bacteria</taxon>
        <taxon>Bacillati</taxon>
        <taxon>Bacillota</taxon>
        <taxon>Clostridia</taxon>
        <taxon>Eubacteriales</taxon>
        <taxon>Oscillospiraceae</taxon>
        <taxon>Anaerofilum</taxon>
    </lineage>
</organism>
<gene>
    <name evidence="2" type="ORF">H8S23_07225</name>
</gene>
<dbReference type="SUPFAM" id="SSF46785">
    <property type="entry name" value="Winged helix' DNA-binding domain"/>
    <property type="match status" value="1"/>
</dbReference>